<evidence type="ECO:0000313" key="2">
    <source>
        <dbReference type="Proteomes" id="UP000789524"/>
    </source>
</evidence>
<proteinExistence type="predicted"/>
<organism evidence="1 2">
    <name type="scientific">Danaus chrysippus</name>
    <name type="common">African queen</name>
    <dbReference type="NCBI Taxonomy" id="151541"/>
    <lineage>
        <taxon>Eukaryota</taxon>
        <taxon>Metazoa</taxon>
        <taxon>Ecdysozoa</taxon>
        <taxon>Arthropoda</taxon>
        <taxon>Hexapoda</taxon>
        <taxon>Insecta</taxon>
        <taxon>Pterygota</taxon>
        <taxon>Neoptera</taxon>
        <taxon>Endopterygota</taxon>
        <taxon>Lepidoptera</taxon>
        <taxon>Glossata</taxon>
        <taxon>Ditrysia</taxon>
        <taxon>Papilionoidea</taxon>
        <taxon>Nymphalidae</taxon>
        <taxon>Danainae</taxon>
        <taxon>Danaini</taxon>
        <taxon>Danaina</taxon>
        <taxon>Danaus</taxon>
        <taxon>Anosia</taxon>
    </lineage>
</organism>
<dbReference type="OrthoDB" id="8058536at2759"/>
<evidence type="ECO:0000313" key="1">
    <source>
        <dbReference type="EMBL" id="CAG9563372.1"/>
    </source>
</evidence>
<dbReference type="AlphaFoldDB" id="A0A8J2QLX9"/>
<gene>
    <name evidence="1" type="ORF">DCHRY22_LOCUS4519</name>
</gene>
<comment type="caution">
    <text evidence="1">The sequence shown here is derived from an EMBL/GenBank/DDBJ whole genome shotgun (WGS) entry which is preliminary data.</text>
</comment>
<sequence length="132" mass="15607">MALKSLYKEYWKTVSKEKGAWYADIKKAPPAQPWYNKLKQYNRKLIVTINRLRLGHCRTPSHLYKLQLVQNPTCPECQHNFAGLQHIFFQCPAYRIQRLILVCELDLVSEGVPVSQILQTLLYTEKYTNYFI</sequence>
<dbReference type="Proteomes" id="UP000789524">
    <property type="component" value="Unassembled WGS sequence"/>
</dbReference>
<keyword evidence="2" id="KW-1185">Reference proteome</keyword>
<dbReference type="EMBL" id="CAKASE010000049">
    <property type="protein sequence ID" value="CAG9563372.1"/>
    <property type="molecule type" value="Genomic_DNA"/>
</dbReference>
<accession>A0A8J2QLX9</accession>
<protein>
    <submittedName>
        <fullName evidence="1">(African queen) hypothetical protein</fullName>
    </submittedName>
</protein>
<reference evidence="1" key="1">
    <citation type="submission" date="2021-09" db="EMBL/GenBank/DDBJ databases">
        <authorList>
            <person name="Martin H S."/>
        </authorList>
    </citation>
    <scope>NUCLEOTIDE SEQUENCE</scope>
</reference>
<name>A0A8J2QLX9_9NEOP</name>